<gene>
    <name evidence="2" type="ORF">NCTC11401_01504</name>
    <name evidence="1" type="ORF">SAMN05421777_10484</name>
</gene>
<accession>A0A377GIP3</accession>
<organism evidence="2 4">
    <name type="scientific">Fluoribacter gormanii</name>
    <dbReference type="NCBI Taxonomy" id="464"/>
    <lineage>
        <taxon>Bacteria</taxon>
        <taxon>Pseudomonadati</taxon>
        <taxon>Pseudomonadota</taxon>
        <taxon>Gammaproteobacteria</taxon>
        <taxon>Legionellales</taxon>
        <taxon>Legionellaceae</taxon>
        <taxon>Fluoribacter</taxon>
    </lineage>
</organism>
<evidence type="ECO:0000313" key="3">
    <source>
        <dbReference type="Proteomes" id="UP000186808"/>
    </source>
</evidence>
<keyword evidence="3" id="KW-1185">Reference proteome</keyword>
<reference evidence="1 3" key="1">
    <citation type="submission" date="2017-01" db="EMBL/GenBank/DDBJ databases">
        <authorList>
            <person name="Varghese N."/>
            <person name="Submissions S."/>
        </authorList>
    </citation>
    <scope>NUCLEOTIDE SEQUENCE [LARGE SCALE GENOMIC DNA]</scope>
    <source>
        <strain evidence="1 3">ATCC 33342</strain>
    </source>
</reference>
<evidence type="ECO:0000313" key="4">
    <source>
        <dbReference type="Proteomes" id="UP000254374"/>
    </source>
</evidence>
<dbReference type="Proteomes" id="UP000254374">
    <property type="component" value="Unassembled WGS sequence"/>
</dbReference>
<name>A0A377GIP3_9GAMM</name>
<dbReference type="EMBL" id="UGGV01000001">
    <property type="protein sequence ID" value="STO24687.1"/>
    <property type="molecule type" value="Genomic_DNA"/>
</dbReference>
<proteinExistence type="predicted"/>
<evidence type="ECO:0000313" key="1">
    <source>
        <dbReference type="EMBL" id="SIQ90707.1"/>
    </source>
</evidence>
<dbReference type="AlphaFoldDB" id="A0A377GIP3"/>
<sequence length="74" mass="8459">MIVDMIVMLIFLVPPINFSPHVVVVQFPGYCCVIPRIHYIVDEEKQAAYILRCNPDAASIFVDISSIEYFVELI</sequence>
<dbReference type="Proteomes" id="UP000186808">
    <property type="component" value="Unassembled WGS sequence"/>
</dbReference>
<evidence type="ECO:0000313" key="2">
    <source>
        <dbReference type="EMBL" id="STO24687.1"/>
    </source>
</evidence>
<reference evidence="2 4" key="2">
    <citation type="submission" date="2018-06" db="EMBL/GenBank/DDBJ databases">
        <authorList>
            <consortium name="Pathogen Informatics"/>
            <person name="Doyle S."/>
        </authorList>
    </citation>
    <scope>NUCLEOTIDE SEQUENCE [LARGE SCALE GENOMIC DNA]</scope>
    <source>
        <strain evidence="2 4">NCTC11401</strain>
    </source>
</reference>
<dbReference type="EMBL" id="FTNL01000004">
    <property type="protein sequence ID" value="SIQ90707.1"/>
    <property type="molecule type" value="Genomic_DNA"/>
</dbReference>
<protein>
    <submittedName>
        <fullName evidence="2">Uncharacterized protein</fullName>
    </submittedName>
</protein>